<dbReference type="AlphaFoldDB" id="A0A2A8DRG5"/>
<reference evidence="1 4" key="1">
    <citation type="submission" date="2016-10" db="EMBL/GenBank/DDBJ databases">
        <title>Comparative genomics of Bacillus thuringiensis reveals a path to pathogens against multiple invertebrate hosts.</title>
        <authorList>
            <person name="Zheng J."/>
            <person name="Gao Q."/>
            <person name="Liu H."/>
            <person name="Peng D."/>
            <person name="Ruan L."/>
            <person name="Sun M."/>
        </authorList>
    </citation>
    <scope>NUCLEOTIDE SEQUENCE [LARGE SCALE GENOMIC DNA]</scope>
    <source>
        <strain evidence="1">BGSC 4BK1</strain>
    </source>
</reference>
<sequence>MKVSRGTIMLKRLRQVWGKRKHFISLLVGVPSYETYVEHMKKHHPEEEVVCQKQFFAEAQEARFNAKGGKISRCC</sequence>
<evidence type="ECO:0000313" key="4">
    <source>
        <dbReference type="Proteomes" id="UP000194945"/>
    </source>
</evidence>
<comment type="caution">
    <text evidence="1">The sequence shown here is derived from an EMBL/GenBank/DDBJ whole genome shotgun (WGS) entry which is preliminary data.</text>
</comment>
<organism evidence="1 4">
    <name type="scientific">Bacillus wiedmannii</name>
    <dbReference type="NCBI Taxonomy" id="1890302"/>
    <lineage>
        <taxon>Bacteria</taxon>
        <taxon>Bacillati</taxon>
        <taxon>Bacillota</taxon>
        <taxon>Bacilli</taxon>
        <taxon>Bacillales</taxon>
        <taxon>Bacillaceae</taxon>
        <taxon>Bacillus</taxon>
        <taxon>Bacillus cereus group</taxon>
    </lineage>
</organism>
<gene>
    <name evidence="1" type="ORF">BK730_02980</name>
    <name evidence="2" type="ORF">COF57_03345</name>
    <name evidence="3" type="ORF">COI74_04350</name>
</gene>
<evidence type="ECO:0000313" key="2">
    <source>
        <dbReference type="EMBL" id="PHD63248.1"/>
    </source>
</evidence>
<dbReference type="Proteomes" id="UP000225062">
    <property type="component" value="Unassembled WGS sequence"/>
</dbReference>
<dbReference type="Proteomes" id="UP000194945">
    <property type="component" value="Unassembled WGS sequence"/>
</dbReference>
<dbReference type="EMBL" id="NFDE01000010">
    <property type="protein sequence ID" value="OTX96337.1"/>
    <property type="molecule type" value="Genomic_DNA"/>
</dbReference>
<dbReference type="Pfam" id="PF04328">
    <property type="entry name" value="Sel_put"/>
    <property type="match status" value="1"/>
</dbReference>
<dbReference type="EMBL" id="NUSP01000002">
    <property type="protein sequence ID" value="PHD63248.1"/>
    <property type="molecule type" value="Genomic_DNA"/>
</dbReference>
<protein>
    <submittedName>
        <fullName evidence="1">Cytosolic protein</fullName>
    </submittedName>
    <submittedName>
        <fullName evidence="2">DUF466 domain-containing protein</fullName>
    </submittedName>
</protein>
<evidence type="ECO:0000313" key="5">
    <source>
        <dbReference type="Proteomes" id="UP000223364"/>
    </source>
</evidence>
<evidence type="ECO:0000313" key="3">
    <source>
        <dbReference type="EMBL" id="PHG23574.1"/>
    </source>
</evidence>
<dbReference type="PANTHER" id="PTHR38453:SF1">
    <property type="entry name" value="CYTOPLASMIC PROTEIN"/>
    <property type="match status" value="1"/>
</dbReference>
<dbReference type="EMBL" id="NUUI01000007">
    <property type="protein sequence ID" value="PHG23574.1"/>
    <property type="molecule type" value="Genomic_DNA"/>
</dbReference>
<name>A0A2A8DRG5_9BACI</name>
<reference evidence="5 6" key="2">
    <citation type="submission" date="2017-09" db="EMBL/GenBank/DDBJ databases">
        <title>Large-scale bioinformatics analysis of Bacillus genomes uncovers conserved roles of natural products in bacterial physiology.</title>
        <authorList>
            <consortium name="Agbiome Team Llc"/>
            <person name="Bleich R.M."/>
            <person name="Grubbs K.J."/>
            <person name="Santa Maria K.C."/>
            <person name="Allen S.E."/>
            <person name="Farag S."/>
            <person name="Shank E.A."/>
            <person name="Bowers A."/>
        </authorList>
    </citation>
    <scope>NUCLEOTIDE SEQUENCE [LARGE SCALE GENOMIC DNA]</scope>
    <source>
        <strain evidence="3 6">AFS032503</strain>
        <strain evidence="2 5">AFS044295</strain>
    </source>
</reference>
<accession>A0A242ZMQ2</accession>
<dbReference type="PANTHER" id="PTHR38453">
    <property type="entry name" value="CYTOPLASMIC PROTEIN-RELATED"/>
    <property type="match status" value="1"/>
</dbReference>
<evidence type="ECO:0000313" key="1">
    <source>
        <dbReference type="EMBL" id="OTX96337.1"/>
    </source>
</evidence>
<evidence type="ECO:0000313" key="6">
    <source>
        <dbReference type="Proteomes" id="UP000225062"/>
    </source>
</evidence>
<dbReference type="Proteomes" id="UP000223364">
    <property type="component" value="Unassembled WGS sequence"/>
</dbReference>
<dbReference type="InterPro" id="IPR007423">
    <property type="entry name" value="Sel_put"/>
</dbReference>
<proteinExistence type="predicted"/>
<accession>A0A2A8DRG5</accession>